<accession>A0AAD9Q6A9</accession>
<comment type="function">
    <text evidence="10">PPIases accelerate the folding of proteins. It catalyzes the cis-trans isomerization of proline imidic peptide bonds in oligopeptides.</text>
</comment>
<comment type="subcellular location">
    <subcellularLocation>
        <location evidence="2 10">Cytoplasm</location>
    </subcellularLocation>
</comment>
<evidence type="ECO:0000313" key="11">
    <source>
        <dbReference type="EMBL" id="KAK2555491.1"/>
    </source>
</evidence>
<dbReference type="Gene3D" id="1.20.120.1150">
    <property type="match status" value="1"/>
</dbReference>
<evidence type="ECO:0000256" key="10">
    <source>
        <dbReference type="RuleBase" id="RU361210"/>
    </source>
</evidence>
<evidence type="ECO:0000256" key="6">
    <source>
        <dbReference type="ARBA" id="ARBA00023110"/>
    </source>
</evidence>
<dbReference type="GO" id="GO:0000159">
    <property type="term" value="C:protein phosphatase type 2A complex"/>
    <property type="evidence" value="ECO:0007669"/>
    <property type="project" value="TreeGrafter"/>
</dbReference>
<dbReference type="PANTHER" id="PTHR10012:SF0">
    <property type="entry name" value="SERINE_THREONINE-PROTEIN PHOSPHATASE 2A ACTIVATOR"/>
    <property type="match status" value="1"/>
</dbReference>
<dbReference type="Pfam" id="PF03095">
    <property type="entry name" value="PTPA"/>
    <property type="match status" value="2"/>
</dbReference>
<dbReference type="Proteomes" id="UP001249851">
    <property type="component" value="Unassembled WGS sequence"/>
</dbReference>
<dbReference type="FunFam" id="1.20.120.1150:FF:000002">
    <property type="entry name" value="Serine/threonine-protein phosphatase 2A activator"/>
    <property type="match status" value="1"/>
</dbReference>
<dbReference type="GO" id="GO:0005737">
    <property type="term" value="C:cytoplasm"/>
    <property type="evidence" value="ECO:0007669"/>
    <property type="project" value="UniProtKB-SubCell"/>
</dbReference>
<dbReference type="EMBL" id="JARQWQ010000062">
    <property type="protein sequence ID" value="KAK2555491.1"/>
    <property type="molecule type" value="Genomic_DNA"/>
</dbReference>
<evidence type="ECO:0000256" key="3">
    <source>
        <dbReference type="ARBA" id="ARBA00011019"/>
    </source>
</evidence>
<comment type="similarity">
    <text evidence="3 10">Belongs to the PTPA-type PPIase family.</text>
</comment>
<gene>
    <name evidence="11" type="ORF">P5673_022829</name>
</gene>
<dbReference type="InterPro" id="IPR043170">
    <property type="entry name" value="PTPA_C_lid"/>
</dbReference>
<keyword evidence="12" id="KW-1185">Reference proteome</keyword>
<evidence type="ECO:0000256" key="1">
    <source>
        <dbReference type="ARBA" id="ARBA00000971"/>
    </source>
</evidence>
<dbReference type="GO" id="GO:0003755">
    <property type="term" value="F:peptidyl-prolyl cis-trans isomerase activity"/>
    <property type="evidence" value="ECO:0007669"/>
    <property type="project" value="UniProtKB-KW"/>
</dbReference>
<reference evidence="11" key="2">
    <citation type="journal article" date="2023" name="Science">
        <title>Genomic signatures of disease resistance in endangered staghorn corals.</title>
        <authorList>
            <person name="Vollmer S.V."/>
            <person name="Selwyn J.D."/>
            <person name="Despard B.A."/>
            <person name="Roesel C.L."/>
        </authorList>
    </citation>
    <scope>NUCLEOTIDE SEQUENCE</scope>
    <source>
        <strain evidence="11">K2</strain>
    </source>
</reference>
<protein>
    <recommendedName>
        <fullName evidence="8 10">Serine/threonine-protein phosphatase 2A activator</fullName>
        <ecNumber evidence="4 10">5.2.1.8</ecNumber>
    </recommendedName>
    <alternativeName>
        <fullName evidence="9 10">Phosphotyrosyl phosphatase activator</fullName>
    </alternativeName>
</protein>
<sequence length="182" mass="20979">MPLHQSVHSLVQPLLPDKFLGAAIELTAYLKDAFGNKTRIDYGTELMRRLQLTYRMEPAGSQGVWGLDDFQFLPFIWGSAQLIGHTSLEPQHFICEKNVEEHHNKYMFLGCIRFINQMKRGPFAEHSNTLWGISSVKTWEKVNSGLMKMYKAEVLSKFPVIQHFVFGTLMCIKEGEKFKKPL</sequence>
<dbReference type="EC" id="5.2.1.8" evidence="4 10"/>
<comment type="caution">
    <text evidence="11">The sequence shown here is derived from an EMBL/GenBank/DDBJ whole genome shotgun (WGS) entry which is preliminary data.</text>
</comment>
<dbReference type="AlphaFoldDB" id="A0AAD9Q6A9"/>
<name>A0AAD9Q6A9_ACRCE</name>
<dbReference type="InterPro" id="IPR004327">
    <property type="entry name" value="Phstyr_phstse_ac"/>
</dbReference>
<evidence type="ECO:0000256" key="7">
    <source>
        <dbReference type="ARBA" id="ARBA00023235"/>
    </source>
</evidence>
<keyword evidence="6 10" id="KW-0697">Rotamase</keyword>
<dbReference type="InterPro" id="IPR037218">
    <property type="entry name" value="PTPA_sf"/>
</dbReference>
<proteinExistence type="inferred from homology"/>
<evidence type="ECO:0000313" key="12">
    <source>
        <dbReference type="Proteomes" id="UP001249851"/>
    </source>
</evidence>
<organism evidence="11 12">
    <name type="scientific">Acropora cervicornis</name>
    <name type="common">Staghorn coral</name>
    <dbReference type="NCBI Taxonomy" id="6130"/>
    <lineage>
        <taxon>Eukaryota</taxon>
        <taxon>Metazoa</taxon>
        <taxon>Cnidaria</taxon>
        <taxon>Anthozoa</taxon>
        <taxon>Hexacorallia</taxon>
        <taxon>Scleractinia</taxon>
        <taxon>Astrocoeniina</taxon>
        <taxon>Acroporidae</taxon>
        <taxon>Acropora</taxon>
    </lineage>
</organism>
<evidence type="ECO:0000256" key="9">
    <source>
        <dbReference type="ARBA" id="ARBA00044820"/>
    </source>
</evidence>
<keyword evidence="7 10" id="KW-0413">Isomerase</keyword>
<evidence type="ECO:0000256" key="2">
    <source>
        <dbReference type="ARBA" id="ARBA00004496"/>
    </source>
</evidence>
<evidence type="ECO:0000256" key="5">
    <source>
        <dbReference type="ARBA" id="ARBA00022490"/>
    </source>
</evidence>
<dbReference type="SUPFAM" id="SSF140984">
    <property type="entry name" value="PTPA-like"/>
    <property type="match status" value="1"/>
</dbReference>
<dbReference type="PANTHER" id="PTHR10012">
    <property type="entry name" value="SERINE/THREONINE-PROTEIN PHOSPHATASE 2A REGULATORY SUBUNIT B"/>
    <property type="match status" value="1"/>
</dbReference>
<evidence type="ECO:0000256" key="8">
    <source>
        <dbReference type="ARBA" id="ARBA00044786"/>
    </source>
</evidence>
<dbReference type="GO" id="GO:0007052">
    <property type="term" value="P:mitotic spindle organization"/>
    <property type="evidence" value="ECO:0007669"/>
    <property type="project" value="TreeGrafter"/>
</dbReference>
<dbReference type="GO" id="GO:0008160">
    <property type="term" value="F:protein tyrosine phosphatase activator activity"/>
    <property type="evidence" value="ECO:0007669"/>
    <property type="project" value="TreeGrafter"/>
</dbReference>
<comment type="catalytic activity">
    <reaction evidence="1 10">
        <text>[protein]-peptidylproline (omega=180) = [protein]-peptidylproline (omega=0)</text>
        <dbReference type="Rhea" id="RHEA:16237"/>
        <dbReference type="Rhea" id="RHEA-COMP:10747"/>
        <dbReference type="Rhea" id="RHEA-COMP:10748"/>
        <dbReference type="ChEBI" id="CHEBI:83833"/>
        <dbReference type="ChEBI" id="CHEBI:83834"/>
        <dbReference type="EC" id="5.2.1.8"/>
    </reaction>
</comment>
<reference evidence="11" key="1">
    <citation type="journal article" date="2023" name="G3 (Bethesda)">
        <title>Whole genome assembly and annotation of the endangered Caribbean coral Acropora cervicornis.</title>
        <authorList>
            <person name="Selwyn J.D."/>
            <person name="Vollmer S.V."/>
        </authorList>
    </citation>
    <scope>NUCLEOTIDE SEQUENCE</scope>
    <source>
        <strain evidence="11">K2</strain>
    </source>
</reference>
<dbReference type="GO" id="GO:0005634">
    <property type="term" value="C:nucleus"/>
    <property type="evidence" value="ECO:0007669"/>
    <property type="project" value="TreeGrafter"/>
</dbReference>
<evidence type="ECO:0000256" key="4">
    <source>
        <dbReference type="ARBA" id="ARBA00013194"/>
    </source>
</evidence>
<keyword evidence="5 10" id="KW-0963">Cytoplasm</keyword>